<reference evidence="1" key="1">
    <citation type="submission" date="2020-10" db="EMBL/GenBank/DDBJ databases">
        <title>Taxonomic study of unclassified bacteria belonging to the class Ktedonobacteria.</title>
        <authorList>
            <person name="Yabe S."/>
            <person name="Wang C.M."/>
            <person name="Zheng Y."/>
            <person name="Sakai Y."/>
            <person name="Cavaletti L."/>
            <person name="Monciardini P."/>
            <person name="Donadio S."/>
        </authorList>
    </citation>
    <scope>NUCLEOTIDE SEQUENCE</scope>
    <source>
        <strain evidence="1">SOSP1-1</strain>
    </source>
</reference>
<gene>
    <name evidence="1" type="ORF">KSX_84220</name>
</gene>
<dbReference type="RefSeq" id="WP_220199309.1">
    <property type="nucleotide sequence ID" value="NZ_BNJF01000007.1"/>
</dbReference>
<comment type="caution">
    <text evidence="1">The sequence shown here is derived from an EMBL/GenBank/DDBJ whole genome shotgun (WGS) entry which is preliminary data.</text>
</comment>
<organism evidence="1 2">
    <name type="scientific">Ktedonospora formicarum</name>
    <dbReference type="NCBI Taxonomy" id="2778364"/>
    <lineage>
        <taxon>Bacteria</taxon>
        <taxon>Bacillati</taxon>
        <taxon>Chloroflexota</taxon>
        <taxon>Ktedonobacteria</taxon>
        <taxon>Ktedonobacterales</taxon>
        <taxon>Ktedonobacteraceae</taxon>
        <taxon>Ktedonospora</taxon>
    </lineage>
</organism>
<keyword evidence="2" id="KW-1185">Reference proteome</keyword>
<dbReference type="Proteomes" id="UP000612362">
    <property type="component" value="Unassembled WGS sequence"/>
</dbReference>
<name>A0A8J3IFH2_9CHLR</name>
<dbReference type="AlphaFoldDB" id="A0A8J3IFH2"/>
<protein>
    <submittedName>
        <fullName evidence="1">Uncharacterized protein</fullName>
    </submittedName>
</protein>
<evidence type="ECO:0000313" key="1">
    <source>
        <dbReference type="EMBL" id="GHO50259.1"/>
    </source>
</evidence>
<sequence length="264" mass="30422">MSETMLFPYDKYSMLSGPVPGYYPAGDEARARQIAQIIDKACIQLEQLFGKARPEFEILLPTPDDLSLAPHDEVEEVDRPSPYWTEVTSPPTLVVPSEVDMIFGEMTTEKFSFMLYHALVLAFLESDPRPWPEDNPLWADEWQVKFASLWLAHILDGQTGIVNTDLYAEYDDIFEVEPDGKTPDTIRGFDWYEDTTPEDYLCYQLLLERFAADLLETYSIDILPRFLDLYRVEQERVLSDEVTTMLASILGDSGEAWLENLIYF</sequence>
<proteinExistence type="predicted"/>
<evidence type="ECO:0000313" key="2">
    <source>
        <dbReference type="Proteomes" id="UP000612362"/>
    </source>
</evidence>
<accession>A0A8J3IFH2</accession>
<dbReference type="EMBL" id="BNJF01000007">
    <property type="protein sequence ID" value="GHO50259.1"/>
    <property type="molecule type" value="Genomic_DNA"/>
</dbReference>